<dbReference type="EMBL" id="FYAH01000002">
    <property type="protein sequence ID" value="SMY15832.1"/>
    <property type="molecule type" value="Genomic_DNA"/>
</dbReference>
<dbReference type="AlphaFoldDB" id="A0A1Y6KUV9"/>
<dbReference type="RefSeq" id="WP_235011125.1">
    <property type="nucleotide sequence ID" value="NZ_FYAH01000002.1"/>
</dbReference>
<sequence length="204" mass="24107">MPIQRRIKNDRITHEQLVKLILLCSKRHSSKAEENKHRFKVREELIQRIMGMPLSHDDRFFIIREFNILGWQVAITSEFWLVFVVDQDKLFNWDEATYPYGFEGCIRAVQKGKEPPLSEVDHYYRLSSNKTAKFLGWSEKDIQEQLVDEAIDRATEEVQYQYEEDGDESLLGIVQGDEIDLTNFTSWEYLDHKLAESGLVFETK</sequence>
<name>A0A1Y6KUV9_9GAMM</name>
<dbReference type="Proteomes" id="UP000196485">
    <property type="component" value="Unassembled WGS sequence"/>
</dbReference>
<proteinExistence type="predicted"/>
<evidence type="ECO:0000313" key="2">
    <source>
        <dbReference type="Proteomes" id="UP000196485"/>
    </source>
</evidence>
<protein>
    <submittedName>
        <fullName evidence="1">Uncharacterized protein</fullName>
    </submittedName>
</protein>
<reference evidence="2" key="1">
    <citation type="submission" date="2017-06" db="EMBL/GenBank/DDBJ databases">
        <authorList>
            <person name="Rodrigo-Torres L."/>
            <person name="Arahal R. D."/>
            <person name="Lucena T."/>
        </authorList>
    </citation>
    <scope>NUCLEOTIDE SEQUENCE [LARGE SCALE GENOMIC DNA]</scope>
    <source>
        <strain evidence="2">type strain: CECT 9192</strain>
    </source>
</reference>
<organism evidence="1 2">
    <name type="scientific">Photobacterium aquimaris</name>
    <dbReference type="NCBI Taxonomy" id="512643"/>
    <lineage>
        <taxon>Bacteria</taxon>
        <taxon>Pseudomonadati</taxon>
        <taxon>Pseudomonadota</taxon>
        <taxon>Gammaproteobacteria</taxon>
        <taxon>Vibrionales</taxon>
        <taxon>Vibrionaceae</taxon>
        <taxon>Photobacterium</taxon>
    </lineage>
</organism>
<evidence type="ECO:0000313" key="1">
    <source>
        <dbReference type="EMBL" id="SMY15832.1"/>
    </source>
</evidence>
<keyword evidence="2" id="KW-1185">Reference proteome</keyword>
<accession>A0A1Y6KUV9</accession>
<gene>
    <name evidence="1" type="ORF">PAQU9191_01063</name>
</gene>